<feature type="region of interest" description="Disordered" evidence="1">
    <location>
        <begin position="1"/>
        <end position="24"/>
    </location>
</feature>
<sequence>MIRRNPTAKAGSYNPLSINKKTNNVKREPSVAANLLGAAKIGFLFHPNIFEIDLEKRAKGESDKPKALIIKSKTKSKTKYGHLKIRATARTMITKNAVDLIVFSSV</sequence>
<dbReference type="eggNOG" id="ENOG50347SY">
    <property type="taxonomic scope" value="Bacteria"/>
</dbReference>
<proteinExistence type="predicted"/>
<accession>A0A085BFH9</accession>
<reference evidence="2 3" key="1">
    <citation type="submission" date="2014-07" db="EMBL/GenBank/DDBJ databases">
        <title>Epilithonimonas lactis LMG 22401 Genome.</title>
        <authorList>
            <person name="Pipes S.E."/>
            <person name="Stropko S.J."/>
        </authorList>
    </citation>
    <scope>NUCLEOTIDE SEQUENCE [LARGE SCALE GENOMIC DNA]</scope>
    <source>
        <strain evidence="2 3">LMG 24401</strain>
    </source>
</reference>
<organism evidence="2 3">
    <name type="scientific">Epilithonimonas lactis</name>
    <dbReference type="NCBI Taxonomy" id="421072"/>
    <lineage>
        <taxon>Bacteria</taxon>
        <taxon>Pseudomonadati</taxon>
        <taxon>Bacteroidota</taxon>
        <taxon>Flavobacteriia</taxon>
        <taxon>Flavobacteriales</taxon>
        <taxon>Weeksellaceae</taxon>
        <taxon>Chryseobacterium group</taxon>
        <taxon>Epilithonimonas</taxon>
    </lineage>
</organism>
<name>A0A085BFH9_9FLAO</name>
<evidence type="ECO:0000313" key="2">
    <source>
        <dbReference type="EMBL" id="KFC21224.1"/>
    </source>
</evidence>
<evidence type="ECO:0000256" key="1">
    <source>
        <dbReference type="SAM" id="MobiDB-lite"/>
    </source>
</evidence>
<evidence type="ECO:0000313" key="3">
    <source>
        <dbReference type="Proteomes" id="UP000028623"/>
    </source>
</evidence>
<dbReference type="EMBL" id="JPLY01000004">
    <property type="protein sequence ID" value="KFC21224.1"/>
    <property type="molecule type" value="Genomic_DNA"/>
</dbReference>
<gene>
    <name evidence="2" type="ORF">IO89_13550</name>
</gene>
<protein>
    <submittedName>
        <fullName evidence="2">Uncharacterized protein</fullName>
    </submittedName>
</protein>
<dbReference type="Proteomes" id="UP000028623">
    <property type="component" value="Unassembled WGS sequence"/>
</dbReference>
<dbReference type="AlphaFoldDB" id="A0A085BFH9"/>
<keyword evidence="3" id="KW-1185">Reference proteome</keyword>
<comment type="caution">
    <text evidence="2">The sequence shown here is derived from an EMBL/GenBank/DDBJ whole genome shotgun (WGS) entry which is preliminary data.</text>
</comment>